<dbReference type="EMBL" id="BIFS01000001">
    <property type="protein sequence ID" value="GCE21399.1"/>
    <property type="molecule type" value="Genomic_DNA"/>
</dbReference>
<sequence>MITVKVEGVRRNFIPVSAFLYNVFLLDEAERRLLIFPVERHEALPIVAALNNLTMPRPGAIHLMAETLTLLNYKLKEIRIASYSRLPPLYHLCECQLSWSSGETVREQTKNLCAGDAIGLALLMEAPLLVSDELFKQMGVPLTDGQTPELVFARYLLHREGITLPEGKELRLGYSKTPLRDALVKEVKASLSGKAPIFPEEDMEQRKKEYLAFLLGESAHV</sequence>
<dbReference type="InterPro" id="IPR036104">
    <property type="entry name" value="BFN_sf"/>
</dbReference>
<evidence type="ECO:0000259" key="1">
    <source>
        <dbReference type="PROSITE" id="PS51658"/>
    </source>
</evidence>
<keyword evidence="3" id="KW-1185">Reference proteome</keyword>
<dbReference type="RefSeq" id="WP_161977653.1">
    <property type="nucleotide sequence ID" value="NZ_BIFS01000001.1"/>
</dbReference>
<protein>
    <recommendedName>
        <fullName evidence="1">BFN domain-containing protein</fullName>
    </recommendedName>
</protein>
<dbReference type="Proteomes" id="UP000287188">
    <property type="component" value="Unassembled WGS sequence"/>
</dbReference>
<evidence type="ECO:0000313" key="3">
    <source>
        <dbReference type="Proteomes" id="UP000287188"/>
    </source>
</evidence>
<dbReference type="GO" id="GO:0004518">
    <property type="term" value="F:nuclease activity"/>
    <property type="evidence" value="ECO:0007669"/>
    <property type="project" value="InterPro"/>
</dbReference>
<feature type="domain" description="BFN" evidence="1">
    <location>
        <begin position="1"/>
        <end position="142"/>
    </location>
</feature>
<evidence type="ECO:0000313" key="2">
    <source>
        <dbReference type="EMBL" id="GCE21399.1"/>
    </source>
</evidence>
<dbReference type="Gene3D" id="3.10.690.10">
    <property type="entry name" value="Bifunctional nuclease domain"/>
    <property type="match status" value="1"/>
</dbReference>
<comment type="caution">
    <text evidence="2">The sequence shown here is derived from an EMBL/GenBank/DDBJ whole genome shotgun (WGS) entry which is preliminary data.</text>
</comment>
<dbReference type="AlphaFoldDB" id="A0A402AQP1"/>
<gene>
    <name evidence="2" type="ORF">KDK_51990</name>
</gene>
<dbReference type="Pfam" id="PF02577">
    <property type="entry name" value="BFN_dom"/>
    <property type="match status" value="1"/>
</dbReference>
<dbReference type="SUPFAM" id="SSF103256">
    <property type="entry name" value="Hypothetical protein TM0160"/>
    <property type="match status" value="1"/>
</dbReference>
<dbReference type="PROSITE" id="PS51658">
    <property type="entry name" value="BFN"/>
    <property type="match status" value="1"/>
</dbReference>
<reference evidence="3" key="1">
    <citation type="submission" date="2018-12" db="EMBL/GenBank/DDBJ databases">
        <title>Tengunoibacter tsumagoiensis gen. nov., sp. nov., Dictyobacter kobayashii sp. nov., D. alpinus sp. nov., and D. joshuensis sp. nov. and description of Dictyobacteraceae fam. nov. within the order Ktedonobacterales isolated from Tengu-no-mugimeshi.</title>
        <authorList>
            <person name="Wang C.M."/>
            <person name="Zheng Y."/>
            <person name="Sakai Y."/>
            <person name="Toyoda A."/>
            <person name="Minakuchi Y."/>
            <person name="Abe K."/>
            <person name="Yokota A."/>
            <person name="Yabe S."/>
        </authorList>
    </citation>
    <scope>NUCLEOTIDE SEQUENCE [LARGE SCALE GENOMIC DNA]</scope>
    <source>
        <strain evidence="3">Uno11</strain>
    </source>
</reference>
<accession>A0A402AQP1</accession>
<proteinExistence type="predicted"/>
<name>A0A402AQP1_9CHLR</name>
<dbReference type="InterPro" id="IPR003729">
    <property type="entry name" value="Bi_nuclease_dom"/>
</dbReference>
<organism evidence="2 3">
    <name type="scientific">Dictyobacter kobayashii</name>
    <dbReference type="NCBI Taxonomy" id="2014872"/>
    <lineage>
        <taxon>Bacteria</taxon>
        <taxon>Bacillati</taxon>
        <taxon>Chloroflexota</taxon>
        <taxon>Ktedonobacteria</taxon>
        <taxon>Ktedonobacterales</taxon>
        <taxon>Dictyobacteraceae</taxon>
        <taxon>Dictyobacter</taxon>
    </lineage>
</organism>